<accession>A0ABP0P5X3</accession>
<keyword evidence="2" id="KW-1185">Reference proteome</keyword>
<organism evidence="1 2">
    <name type="scientific">Durusdinium trenchii</name>
    <dbReference type="NCBI Taxonomy" id="1381693"/>
    <lineage>
        <taxon>Eukaryota</taxon>
        <taxon>Sar</taxon>
        <taxon>Alveolata</taxon>
        <taxon>Dinophyceae</taxon>
        <taxon>Suessiales</taxon>
        <taxon>Symbiodiniaceae</taxon>
        <taxon>Durusdinium</taxon>
    </lineage>
</organism>
<protein>
    <submittedName>
        <fullName evidence="1">Uncharacterized protein</fullName>
    </submittedName>
</protein>
<reference evidence="1 2" key="1">
    <citation type="submission" date="2024-02" db="EMBL/GenBank/DDBJ databases">
        <authorList>
            <person name="Chen Y."/>
            <person name="Shah S."/>
            <person name="Dougan E. K."/>
            <person name="Thang M."/>
            <person name="Chan C."/>
        </authorList>
    </citation>
    <scope>NUCLEOTIDE SEQUENCE [LARGE SCALE GENOMIC DNA]</scope>
</reference>
<proteinExistence type="predicted"/>
<dbReference type="Proteomes" id="UP001642484">
    <property type="component" value="Unassembled WGS sequence"/>
</dbReference>
<comment type="caution">
    <text evidence="1">The sequence shown here is derived from an EMBL/GenBank/DDBJ whole genome shotgun (WGS) entry which is preliminary data.</text>
</comment>
<sequence length="66" mass="7761">MDLDPDPNPVRLRRERLPKPQLDTYRSKRRSFYMFQAAARLWAEGVSWPKALEIITEAFDATTHEA</sequence>
<name>A0ABP0P5X3_9DINO</name>
<evidence type="ECO:0000313" key="1">
    <source>
        <dbReference type="EMBL" id="CAK9071441.1"/>
    </source>
</evidence>
<dbReference type="EMBL" id="CAXAMN010022628">
    <property type="protein sequence ID" value="CAK9071441.1"/>
    <property type="molecule type" value="Genomic_DNA"/>
</dbReference>
<gene>
    <name evidence="1" type="ORF">CCMP2556_LOCUS35122</name>
</gene>
<evidence type="ECO:0000313" key="2">
    <source>
        <dbReference type="Proteomes" id="UP001642484"/>
    </source>
</evidence>